<reference evidence="3" key="1">
    <citation type="journal article" date="2021" name="J Fungi (Basel)">
        <title>Virulence traits and population genomics of the black yeast Aureobasidium melanogenum.</title>
        <authorList>
            <person name="Cernosa A."/>
            <person name="Sun X."/>
            <person name="Gostincar C."/>
            <person name="Fang C."/>
            <person name="Gunde-Cimerman N."/>
            <person name="Song Z."/>
        </authorList>
    </citation>
    <scope>NUCLEOTIDE SEQUENCE</scope>
    <source>
        <strain evidence="3">EXF-8016</strain>
    </source>
</reference>
<protein>
    <submittedName>
        <fullName evidence="3">Uncharacterized protein</fullName>
    </submittedName>
</protein>
<sequence length="341" mass="34582">MKILQANYFWLALLSLTEYAFSQKADCGDGLTLDVQQGDPFTFSIPLNQTCSAALATFSDESDFILDPHTNTSCHRPGSTSQTFTTVIGTDVSRGMATMTFQCGGEVYCISINVAEGNGSESQTSISGICTNSTNQARESSGRSSGSILLPTAAGGTAYEGSVESSTSAVMPFGTSPATQGGLGASTAMFGNSTGFSTIRGTNLPGTDPSVTGLESIDGIRTTSKTTSGMTDAGGAYATSQASPDMTDETGLTDSVLATSLPYSPYAQTSQAATIQAISSQTSMTTSVLQTLAGSGIAGPNSTAVVDSTSPLQSGDVRASSTAAAGQDPSTCACFPLPSLL</sequence>
<keyword evidence="2" id="KW-0732">Signal</keyword>
<feature type="region of interest" description="Disordered" evidence="1">
    <location>
        <begin position="307"/>
        <end position="328"/>
    </location>
</feature>
<evidence type="ECO:0000256" key="2">
    <source>
        <dbReference type="SAM" id="SignalP"/>
    </source>
</evidence>
<dbReference type="EMBL" id="JAHFYH010000173">
    <property type="protein sequence ID" value="KAH0210382.1"/>
    <property type="molecule type" value="Genomic_DNA"/>
</dbReference>
<accession>A0A9P8K107</accession>
<dbReference type="AlphaFoldDB" id="A0A9P8K107"/>
<evidence type="ECO:0000313" key="4">
    <source>
        <dbReference type="Proteomes" id="UP000767238"/>
    </source>
</evidence>
<gene>
    <name evidence="3" type="ORF">KCV03_g10065</name>
</gene>
<dbReference type="Proteomes" id="UP000767238">
    <property type="component" value="Unassembled WGS sequence"/>
</dbReference>
<feature type="chain" id="PRO_5040221466" evidence="2">
    <location>
        <begin position="23"/>
        <end position="341"/>
    </location>
</feature>
<comment type="caution">
    <text evidence="3">The sequence shown here is derived from an EMBL/GenBank/DDBJ whole genome shotgun (WGS) entry which is preliminary data.</text>
</comment>
<proteinExistence type="predicted"/>
<organism evidence="3 4">
    <name type="scientific">Aureobasidium melanogenum</name>
    <name type="common">Aureobasidium pullulans var. melanogenum</name>
    <dbReference type="NCBI Taxonomy" id="46634"/>
    <lineage>
        <taxon>Eukaryota</taxon>
        <taxon>Fungi</taxon>
        <taxon>Dikarya</taxon>
        <taxon>Ascomycota</taxon>
        <taxon>Pezizomycotina</taxon>
        <taxon>Dothideomycetes</taxon>
        <taxon>Dothideomycetidae</taxon>
        <taxon>Dothideales</taxon>
        <taxon>Saccotheciaceae</taxon>
        <taxon>Aureobasidium</taxon>
    </lineage>
</organism>
<evidence type="ECO:0000313" key="3">
    <source>
        <dbReference type="EMBL" id="KAH0210382.1"/>
    </source>
</evidence>
<name>A0A9P8K107_AURME</name>
<reference evidence="3" key="2">
    <citation type="submission" date="2021-08" db="EMBL/GenBank/DDBJ databases">
        <authorList>
            <person name="Gostincar C."/>
            <person name="Sun X."/>
            <person name="Song Z."/>
            <person name="Gunde-Cimerman N."/>
        </authorList>
    </citation>
    <scope>NUCLEOTIDE SEQUENCE</scope>
    <source>
        <strain evidence="3">EXF-8016</strain>
    </source>
</reference>
<evidence type="ECO:0000256" key="1">
    <source>
        <dbReference type="SAM" id="MobiDB-lite"/>
    </source>
</evidence>
<feature type="non-terminal residue" evidence="3">
    <location>
        <position position="341"/>
    </location>
</feature>
<feature type="signal peptide" evidence="2">
    <location>
        <begin position="1"/>
        <end position="22"/>
    </location>
</feature>